<dbReference type="InterPro" id="IPR000850">
    <property type="entry name" value="Adenylat/UMP-CMP_kin"/>
</dbReference>
<dbReference type="NCBIfam" id="NF001381">
    <property type="entry name" value="PRK00279.1-3"/>
    <property type="match status" value="1"/>
</dbReference>
<comment type="domain">
    <text evidence="5">Consists of three domains, a large central CORE domain and two small peripheral domains, NMPbind and LID, which undergo movements during catalysis. The LID domain closes over the site of phosphoryl transfer upon ATP binding. Assembling and dissambling the active center during each catalytic cycle provides an effective means to prevent ATP hydrolysis. Some bacteria have evolved a zinc-coordinating structure that stabilizes the LID domain.</text>
</comment>
<dbReference type="NCBIfam" id="NF001380">
    <property type="entry name" value="PRK00279.1-2"/>
    <property type="match status" value="1"/>
</dbReference>
<dbReference type="NCBIfam" id="NF001379">
    <property type="entry name" value="PRK00279.1-1"/>
    <property type="match status" value="1"/>
</dbReference>
<feature type="binding site" evidence="5">
    <location>
        <position position="95"/>
    </location>
    <ligand>
        <name>AMP</name>
        <dbReference type="ChEBI" id="CHEBI:456215"/>
    </ligand>
</feature>
<dbReference type="EMBL" id="AXZF01000045">
    <property type="protein sequence ID" value="ERT68815.1"/>
    <property type="molecule type" value="Genomic_DNA"/>
</dbReference>
<feature type="region of interest" description="NMP" evidence="5">
    <location>
        <begin position="33"/>
        <end position="62"/>
    </location>
</feature>
<dbReference type="InterPro" id="IPR006259">
    <property type="entry name" value="Adenyl_kin_sub"/>
</dbReference>
<organism evidence="9 10">
    <name type="scientific">Cetobacterium somerae ATCC BAA-474</name>
    <dbReference type="NCBI Taxonomy" id="1319815"/>
    <lineage>
        <taxon>Bacteria</taxon>
        <taxon>Fusobacteriati</taxon>
        <taxon>Fusobacteriota</taxon>
        <taxon>Fusobacteriia</taxon>
        <taxon>Fusobacteriales</taxon>
        <taxon>Fusobacteriaceae</taxon>
        <taxon>Cetobacterium</taxon>
    </lineage>
</organism>
<dbReference type="InterPro" id="IPR007862">
    <property type="entry name" value="Adenylate_kinase_lid-dom"/>
</dbReference>
<dbReference type="PATRIC" id="fig|1319815.3.peg.1239"/>
<feature type="region of interest" description="LID" evidence="5">
    <location>
        <begin position="129"/>
        <end position="166"/>
    </location>
</feature>
<comment type="subunit">
    <text evidence="5 7">Monomer.</text>
</comment>
<evidence type="ECO:0000256" key="2">
    <source>
        <dbReference type="ARBA" id="ARBA00022727"/>
    </source>
</evidence>
<feature type="binding site" evidence="5">
    <location>
        <begin position="60"/>
        <end position="62"/>
    </location>
    <ligand>
        <name>AMP</name>
        <dbReference type="ChEBI" id="CHEBI:456215"/>
    </ligand>
</feature>
<dbReference type="STRING" id="1319815.HMPREF0202_01286"/>
<evidence type="ECO:0000256" key="3">
    <source>
        <dbReference type="ARBA" id="ARBA00022741"/>
    </source>
</evidence>
<evidence type="ECO:0000313" key="10">
    <source>
        <dbReference type="Proteomes" id="UP000017081"/>
    </source>
</evidence>
<dbReference type="CDD" id="cd01428">
    <property type="entry name" value="ADK"/>
    <property type="match status" value="1"/>
</dbReference>
<dbReference type="UniPathway" id="UPA00588">
    <property type="reaction ID" value="UER00649"/>
</dbReference>
<dbReference type="AlphaFoldDB" id="U7VBC0"/>
<name>U7VBC0_9FUSO</name>
<dbReference type="FunFam" id="3.40.50.300:FF:000106">
    <property type="entry name" value="Adenylate kinase mitochondrial"/>
    <property type="match status" value="1"/>
</dbReference>
<keyword evidence="10" id="KW-1185">Reference proteome</keyword>
<dbReference type="GO" id="GO:0004017">
    <property type="term" value="F:AMP kinase activity"/>
    <property type="evidence" value="ECO:0007669"/>
    <property type="project" value="UniProtKB-UniRule"/>
</dbReference>
<comment type="subcellular location">
    <subcellularLocation>
        <location evidence="5 7">Cytoplasm</location>
    </subcellularLocation>
</comment>
<feature type="binding site" evidence="5">
    <location>
        <position position="153"/>
    </location>
    <ligand>
        <name>Zn(2+)</name>
        <dbReference type="ChEBI" id="CHEBI:29105"/>
        <note>structural</note>
    </ligand>
</feature>
<keyword evidence="3 5" id="KW-0547">Nucleotide-binding</keyword>
<feature type="domain" description="Adenylate kinase active site lid" evidence="8">
    <location>
        <begin position="130"/>
        <end position="165"/>
    </location>
</feature>
<feature type="binding site" evidence="5">
    <location>
        <begin position="88"/>
        <end position="91"/>
    </location>
    <ligand>
        <name>AMP</name>
        <dbReference type="ChEBI" id="CHEBI:456215"/>
    </ligand>
</feature>
<dbReference type="HOGENOM" id="CLU_032354_1_2_0"/>
<feature type="binding site" evidence="5">
    <location>
        <position position="133"/>
    </location>
    <ligand>
        <name>Zn(2+)</name>
        <dbReference type="ChEBI" id="CHEBI:29105"/>
        <note>structural</note>
    </ligand>
</feature>
<dbReference type="Proteomes" id="UP000017081">
    <property type="component" value="Unassembled WGS sequence"/>
</dbReference>
<comment type="caution">
    <text evidence="9">The sequence shown here is derived from an EMBL/GenBank/DDBJ whole genome shotgun (WGS) entry which is preliminary data.</text>
</comment>
<keyword evidence="2 5" id="KW-0545">Nucleotide biosynthesis</keyword>
<dbReference type="PROSITE" id="PS00113">
    <property type="entry name" value="ADENYLATE_KINASE"/>
    <property type="match status" value="1"/>
</dbReference>
<keyword evidence="4 5" id="KW-0418">Kinase</keyword>
<feature type="binding site" evidence="5">
    <location>
        <position position="34"/>
    </location>
    <ligand>
        <name>AMP</name>
        <dbReference type="ChEBI" id="CHEBI:456215"/>
    </ligand>
</feature>
<sequence length="216" mass="23818">MNVMNIMLFGAPGAGKGTQAKFIIDKYGIPQISTGDMLRAAISEGTEMGMEAKKFMDEGKLVPDSTIIGIIKDRLSQEDCKKGFILDGFPRTLAQAEALEVLLKELNMNLDKVISLNVPDSLIVGRVVGRRVCPNCGASFHIENNPPKVEGKCDYCGSDLIIRKDDNKDTVEKRLSAYHEQTAPLFNFYSERGVMVELDGTKEINEIAKEIFNILG</sequence>
<evidence type="ECO:0000256" key="4">
    <source>
        <dbReference type="ARBA" id="ARBA00022777"/>
    </source>
</evidence>
<feature type="binding site" evidence="5">
    <location>
        <begin position="13"/>
        <end position="18"/>
    </location>
    <ligand>
        <name>ATP</name>
        <dbReference type="ChEBI" id="CHEBI:30616"/>
    </ligand>
</feature>
<dbReference type="Pfam" id="PF00406">
    <property type="entry name" value="ADK"/>
    <property type="match status" value="1"/>
</dbReference>
<proteinExistence type="inferred from homology"/>
<feature type="binding site" evidence="5">
    <location>
        <position position="202"/>
    </location>
    <ligand>
        <name>ATP</name>
        <dbReference type="ChEBI" id="CHEBI:30616"/>
    </ligand>
</feature>
<dbReference type="Pfam" id="PF05191">
    <property type="entry name" value="ADK_lid"/>
    <property type="match status" value="1"/>
</dbReference>
<feature type="binding site" evidence="5">
    <location>
        <begin position="139"/>
        <end position="140"/>
    </location>
    <ligand>
        <name>ATP</name>
        <dbReference type="ChEBI" id="CHEBI:30616"/>
    </ligand>
</feature>
<dbReference type="GO" id="GO:0044209">
    <property type="term" value="P:AMP salvage"/>
    <property type="evidence" value="ECO:0007669"/>
    <property type="project" value="UniProtKB-UniRule"/>
</dbReference>
<dbReference type="GO" id="GO:0008270">
    <property type="term" value="F:zinc ion binding"/>
    <property type="evidence" value="ECO:0007669"/>
    <property type="project" value="UniProtKB-UniRule"/>
</dbReference>
<feature type="binding site" evidence="5">
    <location>
        <position position="156"/>
    </location>
    <ligand>
        <name>Zn(2+)</name>
        <dbReference type="ChEBI" id="CHEBI:29105"/>
        <note>structural</note>
    </ligand>
</feature>
<dbReference type="GO" id="GO:0005737">
    <property type="term" value="C:cytoplasm"/>
    <property type="evidence" value="ECO:0007669"/>
    <property type="project" value="UniProtKB-SubCell"/>
</dbReference>
<protein>
    <recommendedName>
        <fullName evidence="5 7">Adenylate kinase</fullName>
        <shortName evidence="5">AK</shortName>
        <ecNumber evidence="5 7">2.7.4.3</ecNumber>
    </recommendedName>
    <alternativeName>
        <fullName evidence="5">ATP-AMP transphosphorylase</fullName>
    </alternativeName>
    <alternativeName>
        <fullName evidence="5">ATP:AMP phosphotransferase</fullName>
    </alternativeName>
    <alternativeName>
        <fullName evidence="5">Adenylate monophosphate kinase</fullName>
    </alternativeName>
</protein>
<feature type="binding site" evidence="5">
    <location>
        <position position="136"/>
    </location>
    <ligand>
        <name>Zn(2+)</name>
        <dbReference type="ChEBI" id="CHEBI:29105"/>
        <note>structural</note>
    </ligand>
</feature>
<keyword evidence="5" id="KW-0479">Metal-binding</keyword>
<dbReference type="GO" id="GO:0005524">
    <property type="term" value="F:ATP binding"/>
    <property type="evidence" value="ECO:0007669"/>
    <property type="project" value="UniProtKB-UniRule"/>
</dbReference>
<dbReference type="Gene3D" id="3.40.50.300">
    <property type="entry name" value="P-loop containing nucleotide triphosphate hydrolases"/>
    <property type="match status" value="1"/>
</dbReference>
<dbReference type="SUPFAM" id="SSF52540">
    <property type="entry name" value="P-loop containing nucleoside triphosphate hydrolases"/>
    <property type="match status" value="1"/>
</dbReference>
<evidence type="ECO:0000256" key="7">
    <source>
        <dbReference type="RuleBase" id="RU003331"/>
    </source>
</evidence>
<dbReference type="EC" id="2.7.4.3" evidence="5 7"/>
<reference evidence="9 10" key="1">
    <citation type="submission" date="2013-08" db="EMBL/GenBank/DDBJ databases">
        <authorList>
            <person name="Weinstock G."/>
            <person name="Sodergren E."/>
            <person name="Wylie T."/>
            <person name="Fulton L."/>
            <person name="Fulton R."/>
            <person name="Fronick C."/>
            <person name="O'Laughlin M."/>
            <person name="Godfrey J."/>
            <person name="Miner T."/>
            <person name="Herter B."/>
            <person name="Appelbaum E."/>
            <person name="Cordes M."/>
            <person name="Lek S."/>
            <person name="Wollam A."/>
            <person name="Pepin K.H."/>
            <person name="Palsikar V.B."/>
            <person name="Mitreva M."/>
            <person name="Wilson R.K."/>
        </authorList>
    </citation>
    <scope>NUCLEOTIDE SEQUENCE [LARGE SCALE GENOMIC DNA]</scope>
    <source>
        <strain evidence="9 10">ATCC BAA-474</strain>
    </source>
</reference>
<evidence type="ECO:0000256" key="5">
    <source>
        <dbReference type="HAMAP-Rule" id="MF_00235"/>
    </source>
</evidence>
<dbReference type="eggNOG" id="COG0563">
    <property type="taxonomic scope" value="Bacteria"/>
</dbReference>
<keyword evidence="5" id="KW-0862">Zinc</keyword>
<comment type="similarity">
    <text evidence="5 6">Belongs to the adenylate kinase family.</text>
</comment>
<feature type="binding site" evidence="5">
    <location>
        <position position="163"/>
    </location>
    <ligand>
        <name>AMP</name>
        <dbReference type="ChEBI" id="CHEBI:456215"/>
    </ligand>
</feature>
<evidence type="ECO:0000313" key="9">
    <source>
        <dbReference type="EMBL" id="ERT68815.1"/>
    </source>
</evidence>
<dbReference type="NCBIfam" id="NF011100">
    <property type="entry name" value="PRK14527.1"/>
    <property type="match status" value="1"/>
</dbReference>
<comment type="catalytic activity">
    <reaction evidence="5 7">
        <text>AMP + ATP = 2 ADP</text>
        <dbReference type="Rhea" id="RHEA:12973"/>
        <dbReference type="ChEBI" id="CHEBI:30616"/>
        <dbReference type="ChEBI" id="CHEBI:456215"/>
        <dbReference type="ChEBI" id="CHEBI:456216"/>
        <dbReference type="EC" id="2.7.4.3"/>
    </reaction>
</comment>
<evidence type="ECO:0000256" key="6">
    <source>
        <dbReference type="RuleBase" id="RU003330"/>
    </source>
</evidence>
<dbReference type="InterPro" id="IPR033690">
    <property type="entry name" value="Adenylat_kinase_CS"/>
</dbReference>
<comment type="function">
    <text evidence="5">Catalyzes the reversible transfer of the terminal phosphate group between ATP and AMP. Plays an important role in cellular energy homeostasis and in adenine nucleotide metabolism.</text>
</comment>
<evidence type="ECO:0000259" key="8">
    <source>
        <dbReference type="Pfam" id="PF05191"/>
    </source>
</evidence>
<feature type="binding site" evidence="5">
    <location>
        <position position="39"/>
    </location>
    <ligand>
        <name>AMP</name>
        <dbReference type="ChEBI" id="CHEBI:456215"/>
    </ligand>
</feature>
<dbReference type="HAMAP" id="MF_00235">
    <property type="entry name" value="Adenylate_kinase_Adk"/>
    <property type="match status" value="1"/>
</dbReference>
<keyword evidence="5 7" id="KW-0067">ATP-binding</keyword>
<dbReference type="InterPro" id="IPR027417">
    <property type="entry name" value="P-loop_NTPase"/>
</dbReference>
<comment type="pathway">
    <text evidence="5">Purine metabolism; AMP biosynthesis via salvage pathway; AMP from ADP: step 1/1.</text>
</comment>
<keyword evidence="5" id="KW-0963">Cytoplasm</keyword>
<gene>
    <name evidence="5" type="primary">adk</name>
    <name evidence="9" type="ORF">HMPREF0202_01286</name>
</gene>
<feature type="binding site" evidence="5">
    <location>
        <position position="130"/>
    </location>
    <ligand>
        <name>ATP</name>
        <dbReference type="ChEBI" id="CHEBI:30616"/>
    </ligand>
</feature>
<keyword evidence="1 5" id="KW-0808">Transferase</keyword>
<feature type="binding site" evidence="5">
    <location>
        <position position="174"/>
    </location>
    <ligand>
        <name>AMP</name>
        <dbReference type="ChEBI" id="CHEBI:456215"/>
    </ligand>
</feature>
<accession>U7VBC0</accession>
<dbReference type="PRINTS" id="PR00094">
    <property type="entry name" value="ADENYLTKNASE"/>
</dbReference>
<dbReference type="NCBIfam" id="TIGR01351">
    <property type="entry name" value="adk"/>
    <property type="match status" value="1"/>
</dbReference>
<evidence type="ECO:0000256" key="1">
    <source>
        <dbReference type="ARBA" id="ARBA00022679"/>
    </source>
</evidence>
<dbReference type="PANTHER" id="PTHR23359">
    <property type="entry name" value="NUCLEOTIDE KINASE"/>
    <property type="match status" value="1"/>
</dbReference>